<proteinExistence type="predicted"/>
<name>A0ABQ9YT44_9CRUS</name>
<sequence>MCKTTRFLPLSIYLWSMVWVASQHFTRAIPDTTGQYLLPFVLIYHHPGITLFVTCITATPMQHLSSEYIRVPYKHSE</sequence>
<evidence type="ECO:0000313" key="2">
    <source>
        <dbReference type="EMBL" id="KAK4003814.1"/>
    </source>
</evidence>
<comment type="caution">
    <text evidence="2">The sequence shown here is derived from an EMBL/GenBank/DDBJ whole genome shotgun (WGS) entry which is preliminary data.</text>
</comment>
<evidence type="ECO:0008006" key="4">
    <source>
        <dbReference type="Google" id="ProtNLM"/>
    </source>
</evidence>
<keyword evidence="3" id="KW-1185">Reference proteome</keyword>
<feature type="transmembrane region" description="Helical" evidence="1">
    <location>
        <begin position="7"/>
        <end position="25"/>
    </location>
</feature>
<dbReference type="Proteomes" id="UP001234178">
    <property type="component" value="Unassembled WGS sequence"/>
</dbReference>
<organism evidence="2 3">
    <name type="scientific">Daphnia magna</name>
    <dbReference type="NCBI Taxonomy" id="35525"/>
    <lineage>
        <taxon>Eukaryota</taxon>
        <taxon>Metazoa</taxon>
        <taxon>Ecdysozoa</taxon>
        <taxon>Arthropoda</taxon>
        <taxon>Crustacea</taxon>
        <taxon>Branchiopoda</taxon>
        <taxon>Diplostraca</taxon>
        <taxon>Cladocera</taxon>
        <taxon>Anomopoda</taxon>
        <taxon>Daphniidae</taxon>
        <taxon>Daphnia</taxon>
    </lineage>
</organism>
<feature type="transmembrane region" description="Helical" evidence="1">
    <location>
        <begin position="37"/>
        <end position="58"/>
    </location>
</feature>
<reference evidence="2 3" key="1">
    <citation type="journal article" date="2023" name="Nucleic Acids Res.">
        <title>The hologenome of Daphnia magna reveals possible DNA methylation and microbiome-mediated evolution of the host genome.</title>
        <authorList>
            <person name="Chaturvedi A."/>
            <person name="Li X."/>
            <person name="Dhandapani V."/>
            <person name="Marshall H."/>
            <person name="Kissane S."/>
            <person name="Cuenca-Cambronero M."/>
            <person name="Asole G."/>
            <person name="Calvet F."/>
            <person name="Ruiz-Romero M."/>
            <person name="Marangio P."/>
            <person name="Guigo R."/>
            <person name="Rago D."/>
            <person name="Mirbahai L."/>
            <person name="Eastwood N."/>
            <person name="Colbourne J.K."/>
            <person name="Zhou J."/>
            <person name="Mallon E."/>
            <person name="Orsini L."/>
        </authorList>
    </citation>
    <scope>NUCLEOTIDE SEQUENCE [LARGE SCALE GENOMIC DNA]</scope>
    <source>
        <strain evidence="2">LRV0_1</strain>
    </source>
</reference>
<evidence type="ECO:0000256" key="1">
    <source>
        <dbReference type="SAM" id="Phobius"/>
    </source>
</evidence>
<evidence type="ECO:0000313" key="3">
    <source>
        <dbReference type="Proteomes" id="UP001234178"/>
    </source>
</evidence>
<gene>
    <name evidence="2" type="ORF">OUZ56_005566</name>
</gene>
<accession>A0ABQ9YT44</accession>
<keyword evidence="1" id="KW-1133">Transmembrane helix</keyword>
<keyword evidence="1" id="KW-0812">Transmembrane</keyword>
<protein>
    <recommendedName>
        <fullName evidence="4">Secreted protein</fullName>
    </recommendedName>
</protein>
<dbReference type="EMBL" id="JAOYFB010000001">
    <property type="protein sequence ID" value="KAK4003814.1"/>
    <property type="molecule type" value="Genomic_DNA"/>
</dbReference>
<keyword evidence="1" id="KW-0472">Membrane</keyword>